<name>A0ABV7JP91_9SPHI</name>
<dbReference type="RefSeq" id="WP_379023636.1">
    <property type="nucleotide sequence ID" value="NZ_JBHRTA010000038.1"/>
</dbReference>
<dbReference type="InterPro" id="IPR001486">
    <property type="entry name" value="Hemoglobin_trunc"/>
</dbReference>
<keyword evidence="3" id="KW-0479">Metal-binding</keyword>
<dbReference type="Pfam" id="PF01152">
    <property type="entry name" value="Bac_globin"/>
    <property type="match status" value="1"/>
</dbReference>
<dbReference type="Proteomes" id="UP001595526">
    <property type="component" value="Unassembled WGS sequence"/>
</dbReference>
<dbReference type="CDD" id="cd08916">
    <property type="entry name" value="TrHb3_P"/>
    <property type="match status" value="1"/>
</dbReference>
<protein>
    <submittedName>
        <fullName evidence="5">Group III truncated hemoglobin</fullName>
    </submittedName>
</protein>
<evidence type="ECO:0000256" key="2">
    <source>
        <dbReference type="ARBA" id="ARBA00022617"/>
    </source>
</evidence>
<gene>
    <name evidence="5" type="ORF">ACFOET_13925</name>
</gene>
<organism evidence="5 6">
    <name type="scientific">Parapedobacter deserti</name>
    <dbReference type="NCBI Taxonomy" id="1912957"/>
    <lineage>
        <taxon>Bacteria</taxon>
        <taxon>Pseudomonadati</taxon>
        <taxon>Bacteroidota</taxon>
        <taxon>Sphingobacteriia</taxon>
        <taxon>Sphingobacteriales</taxon>
        <taxon>Sphingobacteriaceae</taxon>
        <taxon>Parapedobacter</taxon>
    </lineage>
</organism>
<evidence type="ECO:0000256" key="1">
    <source>
        <dbReference type="ARBA" id="ARBA00022448"/>
    </source>
</evidence>
<accession>A0ABV7JP91</accession>
<comment type="caution">
    <text evidence="5">The sequence shown here is derived from an EMBL/GenBank/DDBJ whole genome shotgun (WGS) entry which is preliminary data.</text>
</comment>
<dbReference type="EMBL" id="JBHRTA010000038">
    <property type="protein sequence ID" value="MFC3198715.1"/>
    <property type="molecule type" value="Genomic_DNA"/>
</dbReference>
<keyword evidence="4" id="KW-0408">Iron</keyword>
<evidence type="ECO:0000256" key="4">
    <source>
        <dbReference type="ARBA" id="ARBA00023004"/>
    </source>
</evidence>
<sequence>MDKKKDITTIDDIRLLVDTFYGNVRRDQLIGPIFEGVIGNRWPEHLQKMYRFWQTALFGEHTYLGRPFPPHAELPVEKRHFDAWLGLWCSTVDRFFEGEKAEEAKWRGEKMAVMFLSKINFYRSSTSKPLT</sequence>
<dbReference type="InterPro" id="IPR012292">
    <property type="entry name" value="Globin/Proto"/>
</dbReference>
<keyword evidence="2" id="KW-0349">Heme</keyword>
<reference evidence="6" key="1">
    <citation type="journal article" date="2019" name="Int. J. Syst. Evol. Microbiol.">
        <title>The Global Catalogue of Microorganisms (GCM) 10K type strain sequencing project: providing services to taxonomists for standard genome sequencing and annotation.</title>
        <authorList>
            <consortium name="The Broad Institute Genomics Platform"/>
            <consortium name="The Broad Institute Genome Sequencing Center for Infectious Disease"/>
            <person name="Wu L."/>
            <person name="Ma J."/>
        </authorList>
    </citation>
    <scope>NUCLEOTIDE SEQUENCE [LARGE SCALE GENOMIC DNA]</scope>
    <source>
        <strain evidence="6">KCTC 52416</strain>
    </source>
</reference>
<evidence type="ECO:0000313" key="6">
    <source>
        <dbReference type="Proteomes" id="UP001595526"/>
    </source>
</evidence>
<dbReference type="SUPFAM" id="SSF46458">
    <property type="entry name" value="Globin-like"/>
    <property type="match status" value="1"/>
</dbReference>
<evidence type="ECO:0000256" key="3">
    <source>
        <dbReference type="ARBA" id="ARBA00022723"/>
    </source>
</evidence>
<dbReference type="Gene3D" id="1.10.490.10">
    <property type="entry name" value="Globins"/>
    <property type="match status" value="1"/>
</dbReference>
<proteinExistence type="predicted"/>
<keyword evidence="1" id="KW-0813">Transport</keyword>
<dbReference type="InterPro" id="IPR009050">
    <property type="entry name" value="Globin-like_sf"/>
</dbReference>
<keyword evidence="6" id="KW-1185">Reference proteome</keyword>
<evidence type="ECO:0000313" key="5">
    <source>
        <dbReference type="EMBL" id="MFC3198715.1"/>
    </source>
</evidence>